<protein>
    <submittedName>
        <fullName evidence="1">META domain-containing protein</fullName>
    </submittedName>
</protein>
<keyword evidence="2" id="KW-1185">Reference proteome</keyword>
<evidence type="ECO:0000313" key="1">
    <source>
        <dbReference type="EMBL" id="MCP1386644.1"/>
    </source>
</evidence>
<name>A0ABT1FY18_9CORY</name>
<evidence type="ECO:0000313" key="2">
    <source>
        <dbReference type="Proteomes" id="UP001204000"/>
    </source>
</evidence>
<dbReference type="RefSeq" id="WP_253575277.1">
    <property type="nucleotide sequence ID" value="NZ_JAMFTQ010000001.1"/>
</dbReference>
<organism evidence="1 2">
    <name type="scientific">Corynebacterium stercoris</name>
    <dbReference type="NCBI Taxonomy" id="2943490"/>
    <lineage>
        <taxon>Bacteria</taxon>
        <taxon>Bacillati</taxon>
        <taxon>Actinomycetota</taxon>
        <taxon>Actinomycetes</taxon>
        <taxon>Mycobacteriales</taxon>
        <taxon>Corynebacteriaceae</taxon>
        <taxon>Corynebacterium</taxon>
    </lineage>
</organism>
<reference evidence="1" key="1">
    <citation type="submission" date="2022-05" db="EMBL/GenBank/DDBJ databases">
        <title>Corynebacterium sp. TA-R-1 sp. nov., isolated from human feces.</title>
        <authorList>
            <person name="Shamsuzzaman M."/>
            <person name="Dahal R.H."/>
        </authorList>
    </citation>
    <scope>NUCLEOTIDE SEQUENCE</scope>
    <source>
        <strain evidence="1">TA-R-1</strain>
    </source>
</reference>
<accession>A0ABT1FY18</accession>
<gene>
    <name evidence="1" type="ORF">M5J20_00315</name>
</gene>
<dbReference type="Gene3D" id="2.40.128.270">
    <property type="match status" value="1"/>
</dbReference>
<dbReference type="EMBL" id="JAMFTQ010000001">
    <property type="protein sequence ID" value="MCP1386644.1"/>
    <property type="molecule type" value="Genomic_DNA"/>
</dbReference>
<sequence length="181" mass="18939">MPMPVIPIQAIIAAIVALAAALGIGLGVSQSGSSESSSLRADGSSEYSRLATPKVLKPLPAAAVRATPEQVNEILRSTWLPVPDYDKTPIAFKERDGVFVTATKACNGFGVGITPKPSSAEYTFQAQATTEMYCGGATEYEAAIFEAFAQGTHFAVVEKDGKLDTAYVAGPKGALKLTRVQ</sequence>
<proteinExistence type="predicted"/>
<comment type="caution">
    <text evidence="1">The sequence shown here is derived from an EMBL/GenBank/DDBJ whole genome shotgun (WGS) entry which is preliminary data.</text>
</comment>
<dbReference type="InterPro" id="IPR038670">
    <property type="entry name" value="HslJ-like_sf"/>
</dbReference>
<dbReference type="Proteomes" id="UP001204000">
    <property type="component" value="Unassembled WGS sequence"/>
</dbReference>